<reference evidence="2" key="2">
    <citation type="journal article" date="2014" name="BMC Genomics">
        <title>An improved genome of the model marine alga Ostreococcus tauri unfolds by assessing Illumina de novo assemblies.</title>
        <authorList>
            <person name="Blanc-Mathieu R."/>
            <person name="Verhelst B."/>
            <person name="Derelle E."/>
            <person name="Rombauts S."/>
            <person name="Bouget F.Y."/>
            <person name="Carre I."/>
            <person name="Chateau A."/>
            <person name="Eyre-Walker A."/>
            <person name="Grimsley N."/>
            <person name="Moreau H."/>
            <person name="Piegu B."/>
            <person name="Rivals E."/>
            <person name="Schackwitz W."/>
            <person name="Van de Peer Y."/>
            <person name="Piganeau G."/>
        </authorList>
    </citation>
    <scope>NUCLEOTIDE SEQUENCE</scope>
    <source>
        <strain evidence="2">RCC4221</strain>
    </source>
</reference>
<protein>
    <submittedName>
        <fullName evidence="3">B12D protein</fullName>
    </submittedName>
    <submittedName>
        <fullName evidence="2">NADH-ubiquinone reductase complex 1 MLRQ subunit</fullName>
    </submittedName>
</protein>
<reference evidence="2 4" key="1">
    <citation type="journal article" date="2006" name="Proc. Natl. Acad. Sci. U.S.A.">
        <title>Genome analysis of the smallest free-living eukaryote Ostreococcus tauri unveils many unique features.</title>
        <authorList>
            <person name="Derelle E."/>
            <person name="Ferraz C."/>
            <person name="Rombauts S."/>
            <person name="Rouze P."/>
            <person name="Worden A.Z."/>
            <person name="Robbens S."/>
            <person name="Partensky F."/>
            <person name="Degroeve S."/>
            <person name="Echeynie S."/>
            <person name="Cooke R."/>
            <person name="Saeys Y."/>
            <person name="Wuyts J."/>
            <person name="Jabbari K."/>
            <person name="Bowler C."/>
            <person name="Panaud O."/>
            <person name="Piegu B."/>
            <person name="Ball S.G."/>
            <person name="Ral J.-P."/>
            <person name="Bouget F.-Y."/>
            <person name="Piganeau G."/>
            <person name="De Baets B."/>
            <person name="Picard A."/>
            <person name="Delseny M."/>
            <person name="Demaille J."/>
            <person name="Van de Peer Y."/>
            <person name="Moreau H."/>
        </authorList>
    </citation>
    <scope>NUCLEOTIDE SEQUENCE [LARGE SCALE GENOMIC DNA]</scope>
    <source>
        <strain evidence="2 4">OTTH0595</strain>
    </source>
</reference>
<organism evidence="2 4">
    <name type="scientific">Ostreococcus tauri</name>
    <name type="common">Marine green alga</name>
    <dbReference type="NCBI Taxonomy" id="70448"/>
    <lineage>
        <taxon>Eukaryota</taxon>
        <taxon>Viridiplantae</taxon>
        <taxon>Chlorophyta</taxon>
        <taxon>Mamiellophyceae</taxon>
        <taxon>Mamiellales</taxon>
        <taxon>Bathycoccaceae</taxon>
        <taxon>Ostreococcus</taxon>
    </lineage>
</organism>
<dbReference type="Proteomes" id="UP000009170">
    <property type="component" value="Unassembled WGS sequence"/>
</dbReference>
<dbReference type="OrthoDB" id="202195at2759"/>
<accession>A0A1Y5IAY4</accession>
<dbReference type="EMBL" id="CAID01000003">
    <property type="protein sequence ID" value="CEF97372.1"/>
    <property type="molecule type" value="Genomic_DNA"/>
</dbReference>
<reference evidence="3" key="3">
    <citation type="submission" date="2017-04" db="EMBL/GenBank/DDBJ databases">
        <title>Population genomics of picophytoplankton unveils novel chromosome hypervariability.</title>
        <authorList>
            <consortium name="DOE Joint Genome Institute"/>
            <person name="Blanc-Mathieu R."/>
            <person name="Krasovec M."/>
            <person name="Hebrard M."/>
            <person name="Yau S."/>
            <person name="Desgranges E."/>
            <person name="Martin J."/>
            <person name="Schackwitz W."/>
            <person name="Kuo A."/>
            <person name="Salin G."/>
            <person name="Donnadieu C."/>
            <person name="Desdevises Y."/>
            <person name="Sanchez-Ferandin S."/>
            <person name="Moreau H."/>
            <person name="Rivals E."/>
            <person name="Grigoriev I.V."/>
            <person name="Grimsley N."/>
            <person name="Eyre-Walker A."/>
            <person name="Piganeau G."/>
        </authorList>
    </citation>
    <scope>NUCLEOTIDE SEQUENCE [LARGE SCALE GENOMIC DNA]</scope>
    <source>
        <strain evidence="3">RCC 1115</strain>
    </source>
</reference>
<keyword evidence="1" id="KW-0472">Membrane</keyword>
<keyword evidence="1" id="KW-0812">Transmembrane</keyword>
<dbReference type="PANTHER" id="PTHR33417">
    <property type="entry name" value="G-BOX BINDING PROTEIN"/>
    <property type="match status" value="1"/>
</dbReference>
<dbReference type="InterPro" id="IPR010530">
    <property type="entry name" value="B12D"/>
</dbReference>
<dbReference type="FunCoup" id="A0A090M3Z6">
    <property type="interactions" value="291"/>
</dbReference>
<dbReference type="InParanoid" id="A0A090M3Z6"/>
<name>A0A090M3Z6_OSTTA</name>
<accession>A0A454XRC8</accession>
<evidence type="ECO:0000313" key="3">
    <source>
        <dbReference type="EMBL" id="OUS44155.1"/>
    </source>
</evidence>
<keyword evidence="1" id="KW-1133">Transmembrane helix</keyword>
<dbReference type="Proteomes" id="UP000195557">
    <property type="component" value="Unassembled WGS sequence"/>
</dbReference>
<dbReference type="EMBL" id="KZ155826">
    <property type="protein sequence ID" value="OUS44155.1"/>
    <property type="molecule type" value="Genomic_DNA"/>
</dbReference>
<accession>A0A090M3Z6</accession>
<proteinExistence type="predicted"/>
<evidence type="ECO:0000313" key="4">
    <source>
        <dbReference type="Proteomes" id="UP000009170"/>
    </source>
</evidence>
<dbReference type="AlphaFoldDB" id="A0A090M3Z6"/>
<gene>
    <name evidence="3" type="ORF">BE221DRAFT_194329</name>
    <name evidence="2" type="ORF">OT_ostta03g05790</name>
</gene>
<evidence type="ECO:0000256" key="1">
    <source>
        <dbReference type="SAM" id="Phobius"/>
    </source>
</evidence>
<feature type="transmembrane region" description="Helical" evidence="1">
    <location>
        <begin position="13"/>
        <end position="32"/>
    </location>
</feature>
<dbReference type="Pfam" id="PF06522">
    <property type="entry name" value="B12D"/>
    <property type="match status" value="1"/>
</dbReference>
<sequence>MASFSKRWLRPEVYPIFVAIGGAVSLCGFFCARQLLTSPGFTAAKSKRAAGLNEGDAWVKEGTNWREHRVRRALRSMYGGNPQIFTGMNATYGGGQH</sequence>
<keyword evidence="4" id="KW-1185">Reference proteome</keyword>
<evidence type="ECO:0000313" key="2">
    <source>
        <dbReference type="EMBL" id="CEF97372.1"/>
    </source>
</evidence>